<dbReference type="AlphaFoldDB" id="Q30CL7"/>
<feature type="transmembrane region" description="Helical" evidence="1">
    <location>
        <begin position="483"/>
        <end position="503"/>
    </location>
</feature>
<evidence type="ECO:0000256" key="1">
    <source>
        <dbReference type="SAM" id="Phobius"/>
    </source>
</evidence>
<evidence type="ECO:0000256" key="2">
    <source>
        <dbReference type="SAM" id="SignalP"/>
    </source>
</evidence>
<dbReference type="Pfam" id="PF12259">
    <property type="entry name" value="Baculo_F"/>
    <property type="match status" value="1"/>
</dbReference>
<dbReference type="EMBL" id="DQ177411">
    <property type="protein sequence ID" value="ABA56484.1"/>
    <property type="molecule type" value="Genomic_DNA"/>
</dbReference>
<evidence type="ECO:0000313" key="3">
    <source>
        <dbReference type="EMBL" id="ABA56484.1"/>
    </source>
</evidence>
<protein>
    <submittedName>
        <fullName evidence="3">Iris</fullName>
    </submittedName>
</protein>
<feature type="signal peptide" evidence="2">
    <location>
        <begin position="1"/>
        <end position="20"/>
    </location>
</feature>
<reference evidence="3" key="1">
    <citation type="journal article" date="2005" name="PLoS Genet.">
        <title>Positive Selection of Iris, a Retroviral Envelope-Derived Host Gene in Drosophila melanogaster.</title>
        <authorList>
            <person name="Malik H.S."/>
            <person name="Henikoff S."/>
        </authorList>
    </citation>
    <scope>NUCLEOTIDE SEQUENCE</scope>
</reference>
<keyword evidence="1" id="KW-0812">Transmembrane</keyword>
<name>Q30CL7_DROEU</name>
<accession>Q30CL7</accession>
<proteinExistence type="predicted"/>
<keyword evidence="1" id="KW-1133">Transmembrane helix</keyword>
<feature type="chain" id="PRO_5004219408" evidence="2">
    <location>
        <begin position="21"/>
        <end position="541"/>
    </location>
</feature>
<keyword evidence="1" id="KW-0472">Membrane</keyword>
<dbReference type="OrthoDB" id="8061707at2759"/>
<organism evidence="3">
    <name type="scientific">Drosophila eugracilis</name>
    <name type="common">Fruit fly</name>
    <dbReference type="NCBI Taxonomy" id="29029"/>
    <lineage>
        <taxon>Eukaryota</taxon>
        <taxon>Metazoa</taxon>
        <taxon>Ecdysozoa</taxon>
        <taxon>Arthropoda</taxon>
        <taxon>Hexapoda</taxon>
        <taxon>Insecta</taxon>
        <taxon>Pterygota</taxon>
        <taxon>Neoptera</taxon>
        <taxon>Endopterygota</taxon>
        <taxon>Diptera</taxon>
        <taxon>Brachycera</taxon>
        <taxon>Muscomorpha</taxon>
        <taxon>Ephydroidea</taxon>
        <taxon>Drosophilidae</taxon>
        <taxon>Drosophila</taxon>
        <taxon>Sophophora</taxon>
    </lineage>
</organism>
<dbReference type="InterPro" id="IPR022048">
    <property type="entry name" value="Envelope_fusion-like"/>
</dbReference>
<sequence>MISKTFRVILISVLLAVSYETNVNQNYDENPMVFKGFNNSLGTFVEYSGRASIAFEDWTIYTSFNLDSLLPGIKAFEKIRTDITDICRYHKQECPTFFDVFKYADTILEDGPLLKRNSTGFKFKRISHDEDGMTNTFNNTYSTIDSTKNVNVILLEHTIDPLSPKEQYGTDAPDWVAPRLVNELSLLGTQLRRSQEAILEAMHSAHQGKLSPLVLSIEQLQAEISKIYGHLPRGLSLPFDQSSISDIYRIATVILHQLDEQMVFEIKVPLIDVEQFNIYRLTPIPRVHNGSIQLLDTETPYLGINDHLDRFFPLENLDDCIELAAERIICKHNQVTYGNGDDSFACFLGGNPESISKVCTFRQVEKSSMWTQLVSPNSWMVALTKELSLMGVCSGASQELKINGSGILSIQNDCIVRSSVVTLQGEPKRRLPSKNGYASLQLTSKSPHNVGILESFDQLFKIVTQLKLDQEKLQAVEDYPLCFIAMCPIIALIALLIPLAWLYRTFRRRQLSAAKNPVDDHQDTKRETITSDLPLLEKQEV</sequence>
<keyword evidence="2" id="KW-0732">Signal</keyword>